<dbReference type="InterPro" id="IPR000432">
    <property type="entry name" value="DNA_mismatch_repair_MutS_C"/>
</dbReference>
<feature type="binding site" evidence="9">
    <location>
        <begin position="620"/>
        <end position="627"/>
    </location>
    <ligand>
        <name>ATP</name>
        <dbReference type="ChEBI" id="CHEBI:30616"/>
    </ligand>
</feature>
<dbReference type="Gene3D" id="3.40.50.300">
    <property type="entry name" value="P-loop containing nucleotide triphosphate hydrolases"/>
    <property type="match status" value="1"/>
</dbReference>
<evidence type="ECO:0000313" key="13">
    <source>
        <dbReference type="EMBL" id="EDM24733.1"/>
    </source>
</evidence>
<sequence>MSKASAQNVKLTPMMRQYLDAKEGLTDDTILLFRLGDFYEIFFEDAERGAEIMGITLTRRNSIPMAGVPYHALDNYLPRILEHGLKVAIAEQMEDPATTKGIVRRAVTRVITPGTITEDNVLRSSKANFLASLHIGKKKTGLAFLDLSTGNFRILEHSDPHNLEAELHRANPSELIIADEIEIDSLPFSLPDSTSISPIPSWQFDSDLTEQVLLKHFSVTTLEGFGCRNQNDAITAAGALLDYVLTNLKRSADHITSLGLIQNTDCMIVDRVSQRTLELVEPIFRDSKNSTLISVLDECSTPMGSRLLREWLLRPLTNIEAITQRQDTLSSFCSDQMLLEELRESFRTVRDIERILTRLNLGTANARELQTIAWALKAIPDIESIISYVDSDLLSDIKSRLFNFPELTDTLLQALTDEPPATLKDGGIISDGYNDQLDHFRKGSREGKAWLARFEAQEKERTGIKKLKIGYNRVFGYYIELSKINSAQAPEDYIRKQTLANAERYITPELKEIEDSVLGAEEKAKALEYELFQELRLKVTEKTKEIQSTAIALAELDCLANLAYVALKRSYIRPQLCEEKKINISDGRHPVVEAAMDAGIFVPNDTDMNDHQASINLVTGPNMAGKSTYIRQVALLTIMAQMGSFIPCSKAEIGITDSIYTRIGAADDLSRGQSTFMVEMVETANILNNAGPRSLVILDEIGRGTSTYDGLSLAWAIAEHLHDAGCLTLFATHYHELTKLGASLPKVKNWCVAVHESKGKIIFLHKIQAGAADRSYGIYVAKLAGIPKSVIKRADNILQDLEDINGNTYVKNKKKSTNSNSEPPSHHSPSLFDWQSK</sequence>
<proteinExistence type="inferred from homology"/>
<dbReference type="RefSeq" id="WP_007281441.1">
    <property type="nucleotide sequence ID" value="NZ_ABCK01000055.1"/>
</dbReference>
<dbReference type="InterPro" id="IPR007695">
    <property type="entry name" value="DNA_mismatch_repair_MutS-lik_N"/>
</dbReference>
<keyword evidence="7 9" id="KW-0234">DNA repair</keyword>
<dbReference type="SMART" id="SM00534">
    <property type="entry name" value="MUTSac"/>
    <property type="match status" value="1"/>
</dbReference>
<dbReference type="AlphaFoldDB" id="A6DUF8"/>
<evidence type="ECO:0000259" key="12">
    <source>
        <dbReference type="PROSITE" id="PS00486"/>
    </source>
</evidence>
<evidence type="ECO:0000256" key="2">
    <source>
        <dbReference type="ARBA" id="ARBA00021982"/>
    </source>
</evidence>
<dbReference type="GO" id="GO:0003684">
    <property type="term" value="F:damaged DNA binding"/>
    <property type="evidence" value="ECO:0007669"/>
    <property type="project" value="UniProtKB-UniRule"/>
</dbReference>
<dbReference type="Gene3D" id="1.10.1420.10">
    <property type="match status" value="2"/>
</dbReference>
<dbReference type="Gene3D" id="3.30.420.110">
    <property type="entry name" value="MutS, connector domain"/>
    <property type="match status" value="1"/>
</dbReference>
<evidence type="ECO:0000313" key="14">
    <source>
        <dbReference type="Proteomes" id="UP000004947"/>
    </source>
</evidence>
<dbReference type="InterPro" id="IPR036187">
    <property type="entry name" value="DNA_mismatch_repair_MutS_sf"/>
</dbReference>
<dbReference type="GO" id="GO:0005829">
    <property type="term" value="C:cytosol"/>
    <property type="evidence" value="ECO:0007669"/>
    <property type="project" value="TreeGrafter"/>
</dbReference>
<dbReference type="InterPro" id="IPR027417">
    <property type="entry name" value="P-loop_NTPase"/>
</dbReference>
<dbReference type="PANTHER" id="PTHR11361">
    <property type="entry name" value="DNA MISMATCH REPAIR PROTEIN MUTS FAMILY MEMBER"/>
    <property type="match status" value="1"/>
</dbReference>
<keyword evidence="4 9" id="KW-0227">DNA damage</keyword>
<keyword evidence="6 9" id="KW-0238">DNA-binding</keyword>
<dbReference type="GO" id="GO:0006298">
    <property type="term" value="P:mismatch repair"/>
    <property type="evidence" value="ECO:0007669"/>
    <property type="project" value="UniProtKB-UniRule"/>
</dbReference>
<dbReference type="PANTHER" id="PTHR11361:SF34">
    <property type="entry name" value="DNA MISMATCH REPAIR PROTEIN MSH1, MITOCHONDRIAL"/>
    <property type="match status" value="1"/>
</dbReference>
<evidence type="ECO:0000256" key="1">
    <source>
        <dbReference type="ARBA" id="ARBA00006271"/>
    </source>
</evidence>
<dbReference type="STRING" id="313628.LNTAR_21820"/>
<dbReference type="InterPro" id="IPR045076">
    <property type="entry name" value="MutS"/>
</dbReference>
<dbReference type="Pfam" id="PF05192">
    <property type="entry name" value="MutS_III"/>
    <property type="match status" value="1"/>
</dbReference>
<dbReference type="GO" id="GO:0005524">
    <property type="term" value="F:ATP binding"/>
    <property type="evidence" value="ECO:0007669"/>
    <property type="project" value="UniProtKB-UniRule"/>
</dbReference>
<dbReference type="InterPro" id="IPR036678">
    <property type="entry name" value="MutS_con_dom_sf"/>
</dbReference>
<dbReference type="InterPro" id="IPR016151">
    <property type="entry name" value="DNA_mismatch_repair_MutS_N"/>
</dbReference>
<dbReference type="Pfam" id="PF00488">
    <property type="entry name" value="MutS_V"/>
    <property type="match status" value="1"/>
</dbReference>
<gene>
    <name evidence="9" type="primary">mutS</name>
    <name evidence="13" type="ORF">LNTAR_21820</name>
</gene>
<accession>A6DUF8</accession>
<dbReference type="CDD" id="cd03284">
    <property type="entry name" value="ABC_MutS1"/>
    <property type="match status" value="1"/>
</dbReference>
<dbReference type="HAMAP" id="MF_00096">
    <property type="entry name" value="MutS"/>
    <property type="match status" value="1"/>
</dbReference>
<keyword evidence="14" id="KW-1185">Reference proteome</keyword>
<dbReference type="PIRSF" id="PIRSF037677">
    <property type="entry name" value="DNA_mis_repair_Msh6"/>
    <property type="match status" value="1"/>
</dbReference>
<evidence type="ECO:0000256" key="7">
    <source>
        <dbReference type="ARBA" id="ARBA00023204"/>
    </source>
</evidence>
<dbReference type="Gene3D" id="3.40.1170.10">
    <property type="entry name" value="DNA repair protein MutS, domain I"/>
    <property type="match status" value="1"/>
</dbReference>
<feature type="compositionally biased region" description="Low complexity" evidence="11">
    <location>
        <begin position="817"/>
        <end position="830"/>
    </location>
</feature>
<dbReference type="eggNOG" id="COG0249">
    <property type="taxonomic scope" value="Bacteria"/>
</dbReference>
<dbReference type="SUPFAM" id="SSF55271">
    <property type="entry name" value="DNA repair protein MutS, domain I"/>
    <property type="match status" value="1"/>
</dbReference>
<dbReference type="Pfam" id="PF05188">
    <property type="entry name" value="MutS_II"/>
    <property type="match status" value="1"/>
</dbReference>
<name>A6DUF8_9BACT</name>
<evidence type="ECO:0000256" key="11">
    <source>
        <dbReference type="SAM" id="MobiDB-lite"/>
    </source>
</evidence>
<evidence type="ECO:0000256" key="8">
    <source>
        <dbReference type="ARBA" id="ARBA00024647"/>
    </source>
</evidence>
<dbReference type="GO" id="GO:0140664">
    <property type="term" value="F:ATP-dependent DNA damage sensor activity"/>
    <property type="evidence" value="ECO:0007669"/>
    <property type="project" value="InterPro"/>
</dbReference>
<dbReference type="InterPro" id="IPR007861">
    <property type="entry name" value="DNA_mismatch_repair_MutS_clamp"/>
</dbReference>
<evidence type="ECO:0000256" key="10">
    <source>
        <dbReference type="RuleBase" id="RU003756"/>
    </source>
</evidence>
<dbReference type="NCBIfam" id="NF003810">
    <property type="entry name" value="PRK05399.1"/>
    <property type="match status" value="1"/>
</dbReference>
<evidence type="ECO:0000256" key="3">
    <source>
        <dbReference type="ARBA" id="ARBA00022741"/>
    </source>
</evidence>
<evidence type="ECO:0000256" key="9">
    <source>
        <dbReference type="HAMAP-Rule" id="MF_00096"/>
    </source>
</evidence>
<dbReference type="EMBL" id="ABCK01000055">
    <property type="protein sequence ID" value="EDM24733.1"/>
    <property type="molecule type" value="Genomic_DNA"/>
</dbReference>
<dbReference type="Pfam" id="PF05190">
    <property type="entry name" value="MutS_IV"/>
    <property type="match status" value="1"/>
</dbReference>
<comment type="caution">
    <text evidence="13">The sequence shown here is derived from an EMBL/GenBank/DDBJ whole genome shotgun (WGS) entry which is preliminary data.</text>
</comment>
<dbReference type="InterPro" id="IPR007696">
    <property type="entry name" value="DNA_mismatch_repair_MutS_core"/>
</dbReference>
<comment type="function">
    <text evidence="8 9">This protein is involved in the repair of mismatches in DNA. It is possible that it carries out the mismatch recognition step. This protein has a weak ATPase activity.</text>
</comment>
<dbReference type="NCBIfam" id="TIGR01070">
    <property type="entry name" value="mutS1"/>
    <property type="match status" value="1"/>
</dbReference>
<evidence type="ECO:0000256" key="6">
    <source>
        <dbReference type="ARBA" id="ARBA00023125"/>
    </source>
</evidence>
<dbReference type="SUPFAM" id="SSF52540">
    <property type="entry name" value="P-loop containing nucleoside triphosphate hydrolases"/>
    <property type="match status" value="1"/>
</dbReference>
<comment type="similarity">
    <text evidence="1 9 10">Belongs to the DNA mismatch repair MutS family.</text>
</comment>
<keyword evidence="5 9" id="KW-0067">ATP-binding</keyword>
<dbReference type="InterPro" id="IPR007860">
    <property type="entry name" value="DNA_mmatch_repair_MutS_con_dom"/>
</dbReference>
<dbReference type="InterPro" id="IPR017261">
    <property type="entry name" value="DNA_mismatch_repair_MutS/MSH"/>
</dbReference>
<feature type="domain" description="DNA mismatch repair proteins mutS family" evidence="12">
    <location>
        <begin position="694"/>
        <end position="710"/>
    </location>
</feature>
<reference evidence="13 14" key="1">
    <citation type="journal article" date="2010" name="J. Bacteriol.">
        <title>Genome sequence of Lentisphaera araneosa HTCC2155T, the type species of the order Lentisphaerales in the phylum Lentisphaerae.</title>
        <authorList>
            <person name="Thrash J.C."/>
            <person name="Cho J.C."/>
            <person name="Vergin K.L."/>
            <person name="Morris R.M."/>
            <person name="Giovannoni S.J."/>
        </authorList>
    </citation>
    <scope>NUCLEOTIDE SEQUENCE [LARGE SCALE GENOMIC DNA]</scope>
    <source>
        <strain evidence="13 14">HTCC2155</strain>
    </source>
</reference>
<dbReference type="SMART" id="SM00533">
    <property type="entry name" value="MUTSd"/>
    <property type="match status" value="1"/>
</dbReference>
<dbReference type="Pfam" id="PF01624">
    <property type="entry name" value="MutS_I"/>
    <property type="match status" value="1"/>
</dbReference>
<dbReference type="FunFam" id="3.40.50.300:FF:000870">
    <property type="entry name" value="MutS protein homolog 4"/>
    <property type="match status" value="1"/>
</dbReference>
<evidence type="ECO:0000256" key="5">
    <source>
        <dbReference type="ARBA" id="ARBA00022840"/>
    </source>
</evidence>
<dbReference type="InterPro" id="IPR005748">
    <property type="entry name" value="DNA_mismatch_repair_MutS"/>
</dbReference>
<evidence type="ECO:0000256" key="4">
    <source>
        <dbReference type="ARBA" id="ARBA00022763"/>
    </source>
</evidence>
<dbReference type="Proteomes" id="UP000004947">
    <property type="component" value="Unassembled WGS sequence"/>
</dbReference>
<organism evidence="13 14">
    <name type="scientific">Lentisphaera araneosa HTCC2155</name>
    <dbReference type="NCBI Taxonomy" id="313628"/>
    <lineage>
        <taxon>Bacteria</taxon>
        <taxon>Pseudomonadati</taxon>
        <taxon>Lentisphaerota</taxon>
        <taxon>Lentisphaeria</taxon>
        <taxon>Lentisphaerales</taxon>
        <taxon>Lentisphaeraceae</taxon>
        <taxon>Lentisphaera</taxon>
    </lineage>
</organism>
<keyword evidence="3 9" id="KW-0547">Nucleotide-binding</keyword>
<dbReference type="PROSITE" id="PS00486">
    <property type="entry name" value="DNA_MISMATCH_REPAIR_2"/>
    <property type="match status" value="1"/>
</dbReference>
<protein>
    <recommendedName>
        <fullName evidence="2 9">DNA mismatch repair protein MutS</fullName>
    </recommendedName>
</protein>
<dbReference type="GO" id="GO:0030983">
    <property type="term" value="F:mismatched DNA binding"/>
    <property type="evidence" value="ECO:0007669"/>
    <property type="project" value="InterPro"/>
</dbReference>
<feature type="region of interest" description="Disordered" evidence="11">
    <location>
        <begin position="809"/>
        <end position="837"/>
    </location>
</feature>
<dbReference type="SUPFAM" id="SSF53150">
    <property type="entry name" value="DNA repair protein MutS, domain II"/>
    <property type="match status" value="1"/>
</dbReference>
<dbReference type="SUPFAM" id="SSF48334">
    <property type="entry name" value="DNA repair protein MutS, domain III"/>
    <property type="match status" value="1"/>
</dbReference>